<dbReference type="Pfam" id="PF02136">
    <property type="entry name" value="NTF2"/>
    <property type="match status" value="1"/>
</dbReference>
<feature type="region of interest" description="Disordered" evidence="4">
    <location>
        <begin position="231"/>
        <end position="268"/>
    </location>
</feature>
<protein>
    <submittedName>
        <fullName evidence="7">Uncharacterized protein</fullName>
    </submittedName>
</protein>
<comment type="caution">
    <text evidence="7">The sequence shown here is derived from an EMBL/GenBank/DDBJ whole genome shotgun (WGS) entry which is preliminary data.</text>
</comment>
<dbReference type="Pfam" id="PF00076">
    <property type="entry name" value="RRM_1"/>
    <property type="match status" value="1"/>
</dbReference>
<evidence type="ECO:0000256" key="1">
    <source>
        <dbReference type="ARBA" id="ARBA00004210"/>
    </source>
</evidence>
<dbReference type="InterPro" id="IPR002075">
    <property type="entry name" value="NTF2_dom"/>
</dbReference>
<dbReference type="InterPro" id="IPR032710">
    <property type="entry name" value="NTF2-like_dom_sf"/>
</dbReference>
<gene>
    <name evidence="7" type="ORF">DERF_012144</name>
</gene>
<dbReference type="FunFam" id="3.10.450.50:FF:000015">
    <property type="entry name" value="Ras GTPase-activating protein-binding protein 2"/>
    <property type="match status" value="1"/>
</dbReference>
<accession>A0A922KZS9</accession>
<evidence type="ECO:0000256" key="4">
    <source>
        <dbReference type="SAM" id="MobiDB-lite"/>
    </source>
</evidence>
<evidence type="ECO:0000313" key="7">
    <source>
        <dbReference type="EMBL" id="KAH9501286.1"/>
    </source>
</evidence>
<dbReference type="Gene3D" id="3.30.70.330">
    <property type="match status" value="1"/>
</dbReference>
<dbReference type="PANTHER" id="PTHR10693">
    <property type="entry name" value="RAS GTPASE-ACTIVATING PROTEIN-BINDING PROTEIN"/>
    <property type="match status" value="1"/>
</dbReference>
<feature type="compositionally biased region" description="Gly residues" evidence="4">
    <location>
        <begin position="703"/>
        <end position="718"/>
    </location>
</feature>
<evidence type="ECO:0000313" key="8">
    <source>
        <dbReference type="Proteomes" id="UP000790347"/>
    </source>
</evidence>
<feature type="compositionally biased region" description="Basic and acidic residues" evidence="4">
    <location>
        <begin position="340"/>
        <end position="357"/>
    </location>
</feature>
<dbReference type="InterPro" id="IPR039539">
    <property type="entry name" value="Ras_GTPase_bind_prot"/>
</dbReference>
<feature type="compositionally biased region" description="Basic and acidic residues" evidence="4">
    <location>
        <begin position="499"/>
        <end position="511"/>
    </location>
</feature>
<dbReference type="SMART" id="SM00360">
    <property type="entry name" value="RRM"/>
    <property type="match status" value="1"/>
</dbReference>
<dbReference type="Gene3D" id="3.10.450.50">
    <property type="match status" value="1"/>
</dbReference>
<keyword evidence="8" id="KW-1185">Reference proteome</keyword>
<dbReference type="GO" id="GO:0005829">
    <property type="term" value="C:cytosol"/>
    <property type="evidence" value="ECO:0007669"/>
    <property type="project" value="TreeGrafter"/>
</dbReference>
<feature type="domain" description="RRM" evidence="5">
    <location>
        <begin position="546"/>
        <end position="625"/>
    </location>
</feature>
<feature type="compositionally biased region" description="Gly residues" evidence="4">
    <location>
        <begin position="662"/>
        <end position="679"/>
    </location>
</feature>
<feature type="region of interest" description="Disordered" evidence="4">
    <location>
        <begin position="462"/>
        <end position="521"/>
    </location>
</feature>
<dbReference type="InterPro" id="IPR000504">
    <property type="entry name" value="RRM_dom"/>
</dbReference>
<dbReference type="Proteomes" id="UP000790347">
    <property type="component" value="Unassembled WGS sequence"/>
</dbReference>
<name>A0A922KZS9_DERFA</name>
<feature type="region of interest" description="Disordered" evidence="4">
    <location>
        <begin position="414"/>
        <end position="441"/>
    </location>
</feature>
<sequence>MVSEMESATVGKNLTTVNQSVNNNNNNNNNNVTAVSSAYNVETVANNNNININNNNNNNADIQEQYSAQSVAIEFVRQYYTMMNRAPQHLFRFYSEDSTFIHGTLDKPDKNRGEFYHHGQKQINNKIMSLNFLNCHTKVRQVDSMRTLGNGIVIQIVGDLSNNRQPSRRFNQTIVLAPDSPNKYYVRNDIFRYQDDVADGMCGDHQANIQMLENGDSSSLISEINVVGREMNQSSEISKSEPGVIDSSQEENFQSAKQQQLSHNSNANNNNIELIDIGKMMTPGDQAKAASVQPTDKAVMGSQPRSPITPPQPESNEAIHQQMKMVTNSDKAAAAIGTENLKHNDEDLVKSESKPEQQEQNENNNNLDEIPKTSVFSSTTNEPKTYAGILGRGSTHQPSMTAAAVVVPASIGQTSVSKNPTDAPTNVGNVSTNFPLPSPSTGENSIATVTWGNVGSGGSVVPKPPFAVTASSAQHQQSTAPLNQQRERDHRFSKKSFNRRNDSRESGKNNDSDSADGVDHFGGSSMLNSSINIANSSNVKKYPDENQLFLGNLLPDISEEIVHTIFGKFGKIVDVRINRQKITNLGKNRNYGFITFEDPQVVDKIIAQKPIYHENHRYNVEKKQGKNAANTGSSNYDRNRERNSSSNVRNPNIQTNPLQSGSGSGPRGGHMSGNPGSVGGAQMNQIGGGPRNRSNFNHQNANTGGGNQINRGGAGGQGQFSNRQMFNHPPPSQQQQSQQNR</sequence>
<feature type="compositionally biased region" description="Polar residues" evidence="4">
    <location>
        <begin position="692"/>
        <end position="701"/>
    </location>
</feature>
<dbReference type="InterPro" id="IPR012677">
    <property type="entry name" value="Nucleotide-bd_a/b_plait_sf"/>
</dbReference>
<feature type="compositionally biased region" description="Polar residues" evidence="4">
    <location>
        <begin position="246"/>
        <end position="263"/>
    </location>
</feature>
<evidence type="ECO:0000259" key="5">
    <source>
        <dbReference type="PROSITE" id="PS50102"/>
    </source>
</evidence>
<feature type="compositionally biased region" description="Polar residues" evidence="4">
    <location>
        <begin position="469"/>
        <end position="484"/>
    </location>
</feature>
<dbReference type="CDD" id="cd00780">
    <property type="entry name" value="NTF2"/>
    <property type="match status" value="1"/>
</dbReference>
<dbReference type="GO" id="GO:1990904">
    <property type="term" value="C:ribonucleoprotein complex"/>
    <property type="evidence" value="ECO:0007669"/>
    <property type="project" value="TreeGrafter"/>
</dbReference>
<dbReference type="GO" id="GO:0003729">
    <property type="term" value="F:mRNA binding"/>
    <property type="evidence" value="ECO:0007669"/>
    <property type="project" value="TreeGrafter"/>
</dbReference>
<dbReference type="AlphaFoldDB" id="A0A922KZS9"/>
<dbReference type="InterPro" id="IPR035979">
    <property type="entry name" value="RBD_domain_sf"/>
</dbReference>
<comment type="subcellular location">
    <subcellularLocation>
        <location evidence="1">Cytoplasm</location>
        <location evidence="1">Stress granule</location>
    </subcellularLocation>
</comment>
<dbReference type="InterPro" id="IPR018222">
    <property type="entry name" value="Nuclear_transport_factor_2_euk"/>
</dbReference>
<keyword evidence="2 3" id="KW-0694">RNA-binding</keyword>
<reference evidence="7" key="2">
    <citation type="journal article" date="2022" name="Res Sq">
        <title>Comparative Genomics Reveals Insights into the Divergent Evolution of Astigmatic Mites and Household Pest Adaptations.</title>
        <authorList>
            <person name="Xiong Q."/>
            <person name="Wan A.T.-Y."/>
            <person name="Liu X.-Y."/>
            <person name="Fung C.S.-H."/>
            <person name="Xiao X."/>
            <person name="Malainual N."/>
            <person name="Hou J."/>
            <person name="Wang L."/>
            <person name="Wang M."/>
            <person name="Yang K."/>
            <person name="Cui Y."/>
            <person name="Leung E."/>
            <person name="Nong W."/>
            <person name="Shin S.-K."/>
            <person name="Au S."/>
            <person name="Jeong K.Y."/>
            <person name="Chew F.T."/>
            <person name="Hui J."/>
            <person name="Leung T.F."/>
            <person name="Tungtrongchitr A."/>
            <person name="Zhong N."/>
            <person name="Liu Z."/>
            <person name="Tsui S."/>
        </authorList>
    </citation>
    <scope>NUCLEOTIDE SEQUENCE</scope>
    <source>
        <strain evidence="7">Derf</strain>
        <tissue evidence="7">Whole organism</tissue>
    </source>
</reference>
<reference evidence="7" key="1">
    <citation type="submission" date="2013-05" db="EMBL/GenBank/DDBJ databases">
        <authorList>
            <person name="Yim A.K.Y."/>
            <person name="Chan T.F."/>
            <person name="Ji K.M."/>
            <person name="Liu X.Y."/>
            <person name="Zhou J.W."/>
            <person name="Li R.Q."/>
            <person name="Yang K.Y."/>
            <person name="Li J."/>
            <person name="Li M."/>
            <person name="Law P.T.W."/>
            <person name="Wu Y.L."/>
            <person name="Cai Z.L."/>
            <person name="Qin H."/>
            <person name="Bao Y."/>
            <person name="Leung R.K.K."/>
            <person name="Ng P.K.S."/>
            <person name="Zou J."/>
            <person name="Zhong X.J."/>
            <person name="Ran P.X."/>
            <person name="Zhong N.S."/>
            <person name="Liu Z.G."/>
            <person name="Tsui S.K.W."/>
        </authorList>
    </citation>
    <scope>NUCLEOTIDE SEQUENCE</scope>
    <source>
        <strain evidence="7">Derf</strain>
        <tissue evidence="7">Whole organism</tissue>
    </source>
</reference>
<proteinExistence type="predicted"/>
<evidence type="ECO:0000256" key="2">
    <source>
        <dbReference type="ARBA" id="ARBA00022884"/>
    </source>
</evidence>
<dbReference type="PANTHER" id="PTHR10693:SF20">
    <property type="entry name" value="AT27578P"/>
    <property type="match status" value="1"/>
</dbReference>
<feature type="compositionally biased region" description="Low complexity" evidence="4">
    <location>
        <begin position="13"/>
        <end position="29"/>
    </location>
</feature>
<feature type="region of interest" description="Disordered" evidence="4">
    <location>
        <begin position="340"/>
        <end position="393"/>
    </location>
</feature>
<feature type="region of interest" description="Disordered" evidence="4">
    <location>
        <begin position="284"/>
        <end position="316"/>
    </location>
</feature>
<organism evidence="7 8">
    <name type="scientific">Dermatophagoides farinae</name>
    <name type="common">American house dust mite</name>
    <dbReference type="NCBI Taxonomy" id="6954"/>
    <lineage>
        <taxon>Eukaryota</taxon>
        <taxon>Metazoa</taxon>
        <taxon>Ecdysozoa</taxon>
        <taxon>Arthropoda</taxon>
        <taxon>Chelicerata</taxon>
        <taxon>Arachnida</taxon>
        <taxon>Acari</taxon>
        <taxon>Acariformes</taxon>
        <taxon>Sarcoptiformes</taxon>
        <taxon>Astigmata</taxon>
        <taxon>Psoroptidia</taxon>
        <taxon>Analgoidea</taxon>
        <taxon>Pyroglyphidae</taxon>
        <taxon>Dermatophagoidinae</taxon>
        <taxon>Dermatophagoides</taxon>
    </lineage>
</organism>
<feature type="region of interest" description="Disordered" evidence="4">
    <location>
        <begin position="617"/>
        <end position="741"/>
    </location>
</feature>
<dbReference type="SUPFAM" id="SSF54928">
    <property type="entry name" value="RNA-binding domain, RBD"/>
    <property type="match status" value="1"/>
</dbReference>
<dbReference type="GO" id="GO:0010494">
    <property type="term" value="C:cytoplasmic stress granule"/>
    <property type="evidence" value="ECO:0007669"/>
    <property type="project" value="UniProtKB-SubCell"/>
</dbReference>
<dbReference type="PROSITE" id="PS50102">
    <property type="entry name" value="RRM"/>
    <property type="match status" value="1"/>
</dbReference>
<evidence type="ECO:0000259" key="6">
    <source>
        <dbReference type="PROSITE" id="PS50177"/>
    </source>
</evidence>
<feature type="region of interest" description="Disordered" evidence="4">
    <location>
        <begin position="1"/>
        <end position="29"/>
    </location>
</feature>
<dbReference type="PROSITE" id="PS50177">
    <property type="entry name" value="NTF2_DOMAIN"/>
    <property type="match status" value="1"/>
</dbReference>
<feature type="domain" description="NTF2" evidence="6">
    <location>
        <begin position="71"/>
        <end position="193"/>
    </location>
</feature>
<evidence type="ECO:0000256" key="3">
    <source>
        <dbReference type="PROSITE-ProRule" id="PRU00176"/>
    </source>
</evidence>
<dbReference type="SUPFAM" id="SSF54427">
    <property type="entry name" value="NTF2-like"/>
    <property type="match status" value="1"/>
</dbReference>
<feature type="compositionally biased region" description="Polar residues" evidence="4">
    <location>
        <begin position="374"/>
        <end position="383"/>
    </location>
</feature>
<dbReference type="EMBL" id="ASGP02000006">
    <property type="protein sequence ID" value="KAH9501286.1"/>
    <property type="molecule type" value="Genomic_DNA"/>
</dbReference>